<keyword evidence="8 13" id="KW-0547">Nucleotide-binding</keyword>
<keyword evidence="13" id="KW-0963">Cytoplasm</keyword>
<evidence type="ECO:0000256" key="9">
    <source>
        <dbReference type="ARBA" id="ARBA00022777"/>
    </source>
</evidence>
<comment type="similarity">
    <text evidence="2 13">Belongs to the GHMP kinase family. Homoserine kinase subfamily.</text>
</comment>
<comment type="function">
    <text evidence="12 13">Catalyzes the ATP-dependent phosphorylation of L-homoserine to L-homoserine phosphate.</text>
</comment>
<gene>
    <name evidence="13" type="primary">thrB</name>
    <name evidence="16" type="ORF">HMI46_19665</name>
</gene>
<dbReference type="PANTHER" id="PTHR20861:SF1">
    <property type="entry name" value="HOMOSERINE KINASE"/>
    <property type="match status" value="1"/>
</dbReference>
<evidence type="ECO:0000256" key="8">
    <source>
        <dbReference type="ARBA" id="ARBA00022741"/>
    </source>
</evidence>
<dbReference type="GO" id="GO:0005737">
    <property type="term" value="C:cytoplasm"/>
    <property type="evidence" value="ECO:0007669"/>
    <property type="project" value="UniProtKB-SubCell"/>
</dbReference>
<dbReference type="InterPro" id="IPR036554">
    <property type="entry name" value="GHMP_kinase_C_sf"/>
</dbReference>
<evidence type="ECO:0000313" key="17">
    <source>
        <dbReference type="Proteomes" id="UP000552038"/>
    </source>
</evidence>
<dbReference type="InterPro" id="IPR000870">
    <property type="entry name" value="Homoserine_kinase"/>
</dbReference>
<dbReference type="Pfam" id="PF00288">
    <property type="entry name" value="GHMP_kinases_N"/>
    <property type="match status" value="1"/>
</dbReference>
<evidence type="ECO:0000256" key="2">
    <source>
        <dbReference type="ARBA" id="ARBA00007370"/>
    </source>
</evidence>
<keyword evidence="10 13" id="KW-0067">ATP-binding</keyword>
<evidence type="ECO:0000259" key="14">
    <source>
        <dbReference type="Pfam" id="PF00288"/>
    </source>
</evidence>
<dbReference type="PIRSF" id="PIRSF000676">
    <property type="entry name" value="Homoser_kin"/>
    <property type="match status" value="1"/>
</dbReference>
<feature type="domain" description="GHMP kinase C-terminal" evidence="15">
    <location>
        <begin position="205"/>
        <end position="277"/>
    </location>
</feature>
<keyword evidence="9 13" id="KW-0418">Kinase</keyword>
<dbReference type="EC" id="2.7.1.39" evidence="3 13"/>
<organism evidence="16 17">
    <name type="scientific">Paenibacillus alvei</name>
    <name type="common">Bacillus alvei</name>
    <dbReference type="NCBI Taxonomy" id="44250"/>
    <lineage>
        <taxon>Bacteria</taxon>
        <taxon>Bacillati</taxon>
        <taxon>Bacillota</taxon>
        <taxon>Bacilli</taxon>
        <taxon>Bacillales</taxon>
        <taxon>Paenibacillaceae</taxon>
        <taxon>Paenibacillus</taxon>
    </lineage>
</organism>
<dbReference type="SUPFAM" id="SSF54211">
    <property type="entry name" value="Ribosomal protein S5 domain 2-like"/>
    <property type="match status" value="1"/>
</dbReference>
<feature type="domain" description="GHMP kinase N-terminal" evidence="14">
    <location>
        <begin position="61"/>
        <end position="143"/>
    </location>
</feature>
<dbReference type="EMBL" id="JABFOR010000030">
    <property type="protein sequence ID" value="NOJ72765.1"/>
    <property type="molecule type" value="Genomic_DNA"/>
</dbReference>
<comment type="caution">
    <text evidence="16">The sequence shown here is derived from an EMBL/GenBank/DDBJ whole genome shotgun (WGS) entry which is preliminary data.</text>
</comment>
<dbReference type="AlphaFoldDB" id="A0AAP6ZZA4"/>
<dbReference type="HAMAP" id="MF_00384">
    <property type="entry name" value="Homoser_kinase"/>
    <property type="match status" value="1"/>
</dbReference>
<dbReference type="RefSeq" id="WP_163978813.1">
    <property type="nucleotide sequence ID" value="NZ_JABFOR010000030.1"/>
</dbReference>
<dbReference type="InterPro" id="IPR020568">
    <property type="entry name" value="Ribosomal_Su5_D2-typ_SF"/>
</dbReference>
<name>A0AAP6ZZA4_PAEAL</name>
<evidence type="ECO:0000256" key="13">
    <source>
        <dbReference type="HAMAP-Rule" id="MF_00384"/>
    </source>
</evidence>
<dbReference type="NCBIfam" id="NF002288">
    <property type="entry name" value="PRK01212.1-4"/>
    <property type="match status" value="1"/>
</dbReference>
<dbReference type="InterPro" id="IPR014721">
    <property type="entry name" value="Ribsml_uS5_D2-typ_fold_subgr"/>
</dbReference>
<dbReference type="GO" id="GO:0005524">
    <property type="term" value="F:ATP binding"/>
    <property type="evidence" value="ECO:0007669"/>
    <property type="project" value="UniProtKB-UniRule"/>
</dbReference>
<dbReference type="NCBIfam" id="TIGR00191">
    <property type="entry name" value="thrB"/>
    <property type="match status" value="1"/>
</dbReference>
<keyword evidence="5 13" id="KW-0028">Amino-acid biosynthesis</keyword>
<dbReference type="PROSITE" id="PS00627">
    <property type="entry name" value="GHMP_KINASES_ATP"/>
    <property type="match status" value="1"/>
</dbReference>
<proteinExistence type="inferred from homology"/>
<dbReference type="InterPro" id="IPR013750">
    <property type="entry name" value="GHMP_kinase_C_dom"/>
</dbReference>
<comment type="catalytic activity">
    <reaction evidence="11 13">
        <text>L-homoserine + ATP = O-phospho-L-homoserine + ADP + H(+)</text>
        <dbReference type="Rhea" id="RHEA:13985"/>
        <dbReference type="ChEBI" id="CHEBI:15378"/>
        <dbReference type="ChEBI" id="CHEBI:30616"/>
        <dbReference type="ChEBI" id="CHEBI:57476"/>
        <dbReference type="ChEBI" id="CHEBI:57590"/>
        <dbReference type="ChEBI" id="CHEBI:456216"/>
        <dbReference type="EC" id="2.7.1.39"/>
    </reaction>
</comment>
<evidence type="ECO:0000256" key="12">
    <source>
        <dbReference type="ARBA" id="ARBA00049954"/>
    </source>
</evidence>
<evidence type="ECO:0000256" key="4">
    <source>
        <dbReference type="ARBA" id="ARBA00017858"/>
    </source>
</evidence>
<dbReference type="GO" id="GO:0004413">
    <property type="term" value="F:homoserine kinase activity"/>
    <property type="evidence" value="ECO:0007669"/>
    <property type="project" value="UniProtKB-UniRule"/>
</dbReference>
<dbReference type="InterPro" id="IPR006204">
    <property type="entry name" value="GHMP_kinase_N_dom"/>
</dbReference>
<dbReference type="PRINTS" id="PR00958">
    <property type="entry name" value="HOMSERKINASE"/>
</dbReference>
<dbReference type="PANTHER" id="PTHR20861">
    <property type="entry name" value="HOMOSERINE/4-DIPHOSPHOCYTIDYL-2-C-METHYL-D-ERYTHRITOL KINASE"/>
    <property type="match status" value="1"/>
</dbReference>
<evidence type="ECO:0000259" key="15">
    <source>
        <dbReference type="Pfam" id="PF08544"/>
    </source>
</evidence>
<dbReference type="Pfam" id="PF08544">
    <property type="entry name" value="GHMP_kinases_C"/>
    <property type="match status" value="1"/>
</dbReference>
<evidence type="ECO:0000256" key="10">
    <source>
        <dbReference type="ARBA" id="ARBA00022840"/>
    </source>
</evidence>
<dbReference type="GO" id="GO:0009088">
    <property type="term" value="P:threonine biosynthetic process"/>
    <property type="evidence" value="ECO:0007669"/>
    <property type="project" value="UniProtKB-UniRule"/>
</dbReference>
<sequence>MWREEGVLVRVPASTANLGPGFDTLGMALKLHLWIAMKPADHTVIRLHGSNLNGIPTDRSNLIYRIAQSVFAEAGVEQCPIEMDVYSEIPLTRGLGSSASAIVGGLVAANKLIGEPLDLDRLYDMATAIEQHPDNVGASLVGGVVAAAWDGKHTTYVRVEPDCHLSTVVAIPQFQLATKQARGVLPTQVDVASAVFNISRSSLLVAALSNGRFDVLSEAMKDCLHQPYRAQLIPGMTYILEHAVQYGALGAALSGAGPTLLAMTDKRRNSRELIMFMKDTFAEHRIEAVVKELEPSREGAVCIGSWGDMASILSAHMRE</sequence>
<accession>A0AAP6ZZA4</accession>
<dbReference type="InterPro" id="IPR006203">
    <property type="entry name" value="GHMP_knse_ATP-bd_CS"/>
</dbReference>
<evidence type="ECO:0000256" key="6">
    <source>
        <dbReference type="ARBA" id="ARBA00022679"/>
    </source>
</evidence>
<protein>
    <recommendedName>
        <fullName evidence="4 13">Homoserine kinase</fullName>
        <shortName evidence="13">HK</shortName>
        <shortName evidence="13">HSK</shortName>
        <ecNumber evidence="3 13">2.7.1.39</ecNumber>
    </recommendedName>
</protein>
<evidence type="ECO:0000256" key="3">
    <source>
        <dbReference type="ARBA" id="ARBA00012078"/>
    </source>
</evidence>
<keyword evidence="7 13" id="KW-0791">Threonine biosynthesis</keyword>
<evidence type="ECO:0000256" key="11">
    <source>
        <dbReference type="ARBA" id="ARBA00049375"/>
    </source>
</evidence>
<evidence type="ECO:0000256" key="7">
    <source>
        <dbReference type="ARBA" id="ARBA00022697"/>
    </source>
</evidence>
<keyword evidence="6 13" id="KW-0808">Transferase</keyword>
<dbReference type="Proteomes" id="UP000552038">
    <property type="component" value="Unassembled WGS sequence"/>
</dbReference>
<dbReference type="Gene3D" id="3.30.230.10">
    <property type="match status" value="1"/>
</dbReference>
<comment type="pathway">
    <text evidence="1 13">Amino-acid biosynthesis; L-threonine biosynthesis; L-threonine from L-aspartate: step 4/5.</text>
</comment>
<evidence type="ECO:0000256" key="5">
    <source>
        <dbReference type="ARBA" id="ARBA00022605"/>
    </source>
</evidence>
<dbReference type="SUPFAM" id="SSF55060">
    <property type="entry name" value="GHMP Kinase, C-terminal domain"/>
    <property type="match status" value="1"/>
</dbReference>
<evidence type="ECO:0000256" key="1">
    <source>
        <dbReference type="ARBA" id="ARBA00005015"/>
    </source>
</evidence>
<dbReference type="Gene3D" id="3.30.70.890">
    <property type="entry name" value="GHMP kinase, C-terminal domain"/>
    <property type="match status" value="1"/>
</dbReference>
<reference evidence="16 17" key="1">
    <citation type="submission" date="2020-05" db="EMBL/GenBank/DDBJ databases">
        <title>Whole genome sequencing and identification of novel metabolites from Paenibacillus alvei strain JR949.</title>
        <authorList>
            <person name="Rajendhran J."/>
            <person name="Sree Pranav P."/>
            <person name="Mahalakshmi B."/>
            <person name="Karthikeyan R."/>
        </authorList>
    </citation>
    <scope>NUCLEOTIDE SEQUENCE [LARGE SCALE GENOMIC DNA]</scope>
    <source>
        <strain evidence="16 17">JR949</strain>
    </source>
</reference>
<feature type="binding site" evidence="13">
    <location>
        <begin position="90"/>
        <end position="100"/>
    </location>
    <ligand>
        <name>ATP</name>
        <dbReference type="ChEBI" id="CHEBI:30616"/>
    </ligand>
</feature>
<evidence type="ECO:0000313" key="16">
    <source>
        <dbReference type="EMBL" id="NOJ72765.1"/>
    </source>
</evidence>
<comment type="subcellular location">
    <subcellularLocation>
        <location evidence="13">Cytoplasm</location>
    </subcellularLocation>
</comment>